<feature type="binding site" evidence="6">
    <location>
        <position position="92"/>
    </location>
    <ligand>
        <name>Fe cation</name>
        <dbReference type="ChEBI" id="CHEBI:24875"/>
        <label>1</label>
    </ligand>
</feature>
<dbReference type="STRING" id="550983.A4R26_22625"/>
<dbReference type="PIRSF" id="PIRSF000898">
    <property type="entry name" value="Acid_Ptase_5"/>
    <property type="match status" value="1"/>
</dbReference>
<dbReference type="OrthoDB" id="9809781at2"/>
<dbReference type="Gene3D" id="3.60.21.10">
    <property type="match status" value="1"/>
</dbReference>
<keyword evidence="10" id="KW-1185">Reference proteome</keyword>
<feature type="chain" id="PRO_5012076819" description="acid phosphatase" evidence="7">
    <location>
        <begin position="23"/>
        <end position="331"/>
    </location>
</feature>
<dbReference type="EMBL" id="LWBP01000187">
    <property type="protein sequence ID" value="OQP58763.1"/>
    <property type="molecule type" value="Genomic_DNA"/>
</dbReference>
<evidence type="ECO:0000313" key="10">
    <source>
        <dbReference type="Proteomes" id="UP000192276"/>
    </source>
</evidence>
<keyword evidence="3 7" id="KW-0732">Signal</keyword>
<evidence type="ECO:0000256" key="1">
    <source>
        <dbReference type="ARBA" id="ARBA00000032"/>
    </source>
</evidence>
<dbReference type="PANTHER" id="PTHR10161:SF14">
    <property type="entry name" value="TARTRATE-RESISTANT ACID PHOSPHATASE TYPE 5"/>
    <property type="match status" value="1"/>
</dbReference>
<feature type="signal peptide" evidence="7">
    <location>
        <begin position="1"/>
        <end position="22"/>
    </location>
</feature>
<feature type="binding site" evidence="6">
    <location>
        <position position="259"/>
    </location>
    <ligand>
        <name>Fe cation</name>
        <dbReference type="ChEBI" id="CHEBI:24875"/>
        <label>2</label>
    </ligand>
</feature>
<feature type="binding site" evidence="6">
    <location>
        <position position="89"/>
    </location>
    <ligand>
        <name>Fe cation</name>
        <dbReference type="ChEBI" id="CHEBI:24875"/>
        <label>2</label>
    </ligand>
</feature>
<reference evidence="10" key="1">
    <citation type="submission" date="2016-04" db="EMBL/GenBank/DDBJ databases">
        <authorList>
            <person name="Chen L."/>
            <person name="Zhuang W."/>
            <person name="Wang G."/>
        </authorList>
    </citation>
    <scope>NUCLEOTIDE SEQUENCE [LARGE SCALE GENOMIC DNA]</scope>
    <source>
        <strain evidence="10">208</strain>
    </source>
</reference>
<feature type="binding site" evidence="6">
    <location>
        <position position="56"/>
    </location>
    <ligand>
        <name>Fe cation</name>
        <dbReference type="ChEBI" id="CHEBI:24875"/>
        <label>1</label>
    </ligand>
</feature>
<comment type="catalytic activity">
    <reaction evidence="1 5">
        <text>a phosphate monoester + H2O = an alcohol + phosphate</text>
        <dbReference type="Rhea" id="RHEA:15017"/>
        <dbReference type="ChEBI" id="CHEBI:15377"/>
        <dbReference type="ChEBI" id="CHEBI:30879"/>
        <dbReference type="ChEBI" id="CHEBI:43474"/>
        <dbReference type="ChEBI" id="CHEBI:67140"/>
        <dbReference type="EC" id="3.1.3.2"/>
    </reaction>
</comment>
<name>A0A1V9FK53_9BACT</name>
<comment type="cofactor">
    <cofactor evidence="6">
        <name>Fe cation</name>
        <dbReference type="ChEBI" id="CHEBI:24875"/>
    </cofactor>
    <text evidence="6">Binds 2 iron ions per subunit.</text>
</comment>
<feature type="binding site" evidence="6">
    <location>
        <position position="89"/>
    </location>
    <ligand>
        <name>Fe cation</name>
        <dbReference type="ChEBI" id="CHEBI:24875"/>
        <label>1</label>
    </ligand>
</feature>
<dbReference type="SUPFAM" id="SSF56300">
    <property type="entry name" value="Metallo-dependent phosphatases"/>
    <property type="match status" value="1"/>
</dbReference>
<dbReference type="RefSeq" id="WP_081165092.1">
    <property type="nucleotide sequence ID" value="NZ_LWBP01000187.1"/>
</dbReference>
<keyword evidence="5 6" id="KW-0408">Iron</keyword>
<evidence type="ECO:0000256" key="7">
    <source>
        <dbReference type="SAM" id="SignalP"/>
    </source>
</evidence>
<feature type="binding site" evidence="6">
    <location>
        <position position="261"/>
    </location>
    <ligand>
        <name>Fe cation</name>
        <dbReference type="ChEBI" id="CHEBI:24875"/>
        <label>1</label>
    </ligand>
</feature>
<dbReference type="PANTHER" id="PTHR10161">
    <property type="entry name" value="TARTRATE-RESISTANT ACID PHOSPHATASE TYPE 5"/>
    <property type="match status" value="1"/>
</dbReference>
<evidence type="ECO:0000313" key="9">
    <source>
        <dbReference type="EMBL" id="OQP58763.1"/>
    </source>
</evidence>
<keyword evidence="4 5" id="KW-0378">Hydrolase</keyword>
<evidence type="ECO:0000256" key="5">
    <source>
        <dbReference type="PIRNR" id="PIRNR000898"/>
    </source>
</evidence>
<dbReference type="AlphaFoldDB" id="A0A1V9FK53"/>
<evidence type="ECO:0000259" key="8">
    <source>
        <dbReference type="Pfam" id="PF00149"/>
    </source>
</evidence>
<evidence type="ECO:0000256" key="4">
    <source>
        <dbReference type="ARBA" id="ARBA00022801"/>
    </source>
</evidence>
<feature type="domain" description="Calcineurin-like phosphoesterase" evidence="8">
    <location>
        <begin position="51"/>
        <end position="262"/>
    </location>
</feature>
<gene>
    <name evidence="9" type="ORF">A4R26_22625</name>
</gene>
<dbReference type="InterPro" id="IPR051558">
    <property type="entry name" value="Metallophosphoesterase_PAP"/>
</dbReference>
<evidence type="ECO:0000256" key="6">
    <source>
        <dbReference type="PIRSR" id="PIRSR000898-1"/>
    </source>
</evidence>
<protein>
    <recommendedName>
        <fullName evidence="2 5">acid phosphatase</fullName>
        <ecNumber evidence="2 5">3.1.3.2</ecNumber>
    </recommendedName>
</protein>
<dbReference type="Pfam" id="PF00149">
    <property type="entry name" value="Metallophos"/>
    <property type="match status" value="1"/>
</dbReference>
<dbReference type="GO" id="GO:0003993">
    <property type="term" value="F:acid phosphatase activity"/>
    <property type="evidence" value="ECO:0007669"/>
    <property type="project" value="UniProtKB-UniRule"/>
</dbReference>
<dbReference type="InterPro" id="IPR029052">
    <property type="entry name" value="Metallo-depent_PP-like"/>
</dbReference>
<evidence type="ECO:0000256" key="2">
    <source>
        <dbReference type="ARBA" id="ARBA00012646"/>
    </source>
</evidence>
<dbReference type="InterPro" id="IPR004843">
    <property type="entry name" value="Calcineurin-like_PHP"/>
</dbReference>
<comment type="caution">
    <text evidence="9">The sequence shown here is derived from an EMBL/GenBank/DDBJ whole genome shotgun (WGS) entry which is preliminary data.</text>
</comment>
<dbReference type="Proteomes" id="UP000192276">
    <property type="component" value="Unassembled WGS sequence"/>
</dbReference>
<sequence>MAPKITRLLFFTLLLLPFLPQAQVHAPVVDDLGYRGGSIKGIKITPNALQFIAFGDWGRNGENYQNEVAAGMGKAAHDLHASFVIATGDNFYPYGVNSTQDYHWISSFESIYRAQSLHVKWYPVLGNHDYISNPDAQVQYTSISSRWTMPARYYFKKFFINGDTSQGVLIAFIDTDPLEKKMRGQKPDSIKYPAGGADAQIAWLESILSDNSVKWKLVVGHHPVYTGGWRNTFQDTKNMQSLLEPLFKKYNVNLYICGHEHHQEYYKPEGNTHYIITGAGSEGRPAQIKPEGSRWISSEQGFAAFSITRDNILVQFINYKDQIIKTQVIGK</sequence>
<dbReference type="EC" id="3.1.3.2" evidence="2 5"/>
<dbReference type="InterPro" id="IPR024927">
    <property type="entry name" value="Acid_PPase"/>
</dbReference>
<dbReference type="GO" id="GO:0046872">
    <property type="term" value="F:metal ion binding"/>
    <property type="evidence" value="ECO:0007669"/>
    <property type="project" value="UniProtKB-KW"/>
</dbReference>
<proteinExistence type="predicted"/>
<organism evidence="9 10">
    <name type="scientific">Niastella populi</name>
    <dbReference type="NCBI Taxonomy" id="550983"/>
    <lineage>
        <taxon>Bacteria</taxon>
        <taxon>Pseudomonadati</taxon>
        <taxon>Bacteroidota</taxon>
        <taxon>Chitinophagia</taxon>
        <taxon>Chitinophagales</taxon>
        <taxon>Chitinophagaceae</taxon>
        <taxon>Niastella</taxon>
    </lineage>
</organism>
<keyword evidence="6" id="KW-0479">Metal-binding</keyword>
<evidence type="ECO:0000256" key="3">
    <source>
        <dbReference type="ARBA" id="ARBA00022729"/>
    </source>
</evidence>
<feature type="binding site" evidence="6">
    <location>
        <position position="127"/>
    </location>
    <ligand>
        <name>Fe cation</name>
        <dbReference type="ChEBI" id="CHEBI:24875"/>
        <label>2</label>
    </ligand>
</feature>
<feature type="binding site" evidence="6">
    <location>
        <position position="221"/>
    </location>
    <ligand>
        <name>Fe cation</name>
        <dbReference type="ChEBI" id="CHEBI:24875"/>
        <label>2</label>
    </ligand>
</feature>
<accession>A0A1V9FK53</accession>